<dbReference type="CDD" id="cd18808">
    <property type="entry name" value="SF1_C_Upf1"/>
    <property type="match status" value="1"/>
</dbReference>
<organism evidence="10 11">
    <name type="scientific">Plasmodium chabaudi chabaudi</name>
    <dbReference type="NCBI Taxonomy" id="31271"/>
    <lineage>
        <taxon>Eukaryota</taxon>
        <taxon>Sar</taxon>
        <taxon>Alveolata</taxon>
        <taxon>Apicomplexa</taxon>
        <taxon>Aconoidasida</taxon>
        <taxon>Haemosporida</taxon>
        <taxon>Plasmodiidae</taxon>
        <taxon>Plasmodium</taxon>
        <taxon>Plasmodium (Vinckeia)</taxon>
    </lineage>
</organism>
<proteinExistence type="inferred from homology"/>
<feature type="compositionally biased region" description="Basic and acidic residues" evidence="6">
    <location>
        <begin position="1117"/>
        <end position="1128"/>
    </location>
</feature>
<feature type="compositionally biased region" description="Polar residues" evidence="6">
    <location>
        <begin position="536"/>
        <end position="545"/>
    </location>
</feature>
<feature type="domain" description="DNA2/NAM7 helicase-like C-terminal" evidence="9">
    <location>
        <begin position="1495"/>
        <end position="1722"/>
    </location>
</feature>
<keyword evidence="5" id="KW-0067">ATP-binding</keyword>
<sequence length="1744" mass="204607">MSCNTVKRTYECLYTHQKTQKNKKWKDGYCEILVSYGVTKIYLLNSNRVCVESFISNNIDFGNIEEEIELSNHLVQFVDIYNYVESEITNEIINDESRKRGNEFFKQNDNTNSKKIKNKHETINFNKNYKNYQIEKEEILKPKEILVPSKRVDKYAHTNRKFEVPRKIEPGQDKSEEPEKNELKNTHNKQIENITKDKKYTKKIIENVGIQFSNINKEKHSSIDKKNMISITYTTNHLFNKKNTTKWYDGYILDKENEIELYNFIEEKLFVKKKDNIIYEEYMPFGTYIVYNDFSNKPSSGSNNILEPSNGVKKNKFNTNLHSVLKCGISKNSSTNVKNNDEKEPQQKIEYYKNNEHNLGIENRIFSNPRKRNLDFSKENNNYDNIAYEGKNKNNLEKNSEKCNEQTKDNSIDKKNGSIHITNKNECELYFHTNYDCDKEEKKKNTKIVFFSGNREDCDKYEEIVNIGQVVSKNHFSHVNVFNNSMKIKLNTGLINYYNKDRNIERDNNSEQSGNINRLSSLENAKHSDNPKKDYSNISNRQMDNNGKYDDSYEKNVSNSLSSNCHENAYLENGNEKKNNSILTKKDASLHVLETKTALETDKKLSSLGLEQNLYCDVYKINNIFSFSNNNNSFCISDAENINRNNLFLPVYITIPKKKEDIKNKLNELPHFKIPNFFINKSEYILCFMNATLFQIYYEITNKYMYIYDNLIYALKGDTHKNSNLKHGSENINTKNKGLDPFPKMGEKSISNSGTNNGTNLDFTGEYKKKKNYKNNTEDNYILLLEDVELVCSLQDGNVNKYGKGAFINTKNEKNTGIKYFLKKNTDNGILIEKNGITQVRNNIKKYINTNHIIMLRKKCDYEENNVYTTHKDDLLLFNTKWNGFNNNYMEIFPLNFETFLYICELFEKEKNVLTSKEFLYFLKKYKSISFQKCLFFIKLSDHLDNLKHLFYFYKNIEEENVCYNKKSIHKNINYINYMNNSKDKSMDYNFVGKRMGVKDCIEKSHTNLIPLNNTSIEYKNELVQNLQNNKKLNKKQKEIIQSVINWFGYKNEEASDIDSQNKHADQTEHADKTEQGSSCILVNGIFGSGKSTLICNTIMYLDKILGYEEKLVKEERKRKKKESEKGYTYDSNSELNENGMPKYKSLLSKIREEEKSKNSINDEKKKIILMCNTNFAVDNILLKLKRDFEFYDFARIGSISEINVFLITNFISITSKEGKNAEDIKKYLENFDTNTMKGENLNDSQNEREHSLNQHSVKYNSRNRPDKVSDIEQGEEEQEISKDAESDRSNPSINGVAKPNKIHKITDINKLIEVLKKEKTNSILKNKYKNKRVIAGTCKSLYIFEKLNTIKDSINYLIADECTQIDELTLLKFFIKYPIKRIILIGDIMQLGFVMKSKSDLCRSLFSRLIENELFIKYFFIKQYAKGKEEKDAIENGDAQANISITTVVDKIIKLTELEYSNYKSKIYEQMFNLHYDNSCSNVKPYKQTSLCINKLIIMNKQYRCHPDISNICSHLFYNNCIKNAKCTEHNNIIYDKYNAHLNFILIRKEYKGIHCNSYFINVLEANIILNICDHMVSNKINPDNIGIISLFRYQAIYIQNKMKLSKNYDNLKKIKVSTVDSFQGIEKEIILFSCVLSFFPDDQKKYTINKTEQEKKEANAHYKNQLLYKKNTTTQIQKTEDHAEQLLTATDSFDYFCENKNRINVALSRSRNQLIIVAHQAFVQKNKIWSYIKSKSKIYYYD</sequence>
<dbReference type="Pfam" id="PF13086">
    <property type="entry name" value="AAA_11"/>
    <property type="match status" value="1"/>
</dbReference>
<dbReference type="SUPFAM" id="SSF52540">
    <property type="entry name" value="P-loop containing nucleoside triphosphate hydrolases"/>
    <property type="match status" value="1"/>
</dbReference>
<comment type="similarity">
    <text evidence="1">Belongs to the DNA2/NAM7 helicase family.</text>
</comment>
<evidence type="ECO:0000259" key="7">
    <source>
        <dbReference type="Pfam" id="PF10382"/>
    </source>
</evidence>
<evidence type="ECO:0000259" key="8">
    <source>
        <dbReference type="Pfam" id="PF13086"/>
    </source>
</evidence>
<evidence type="ECO:0000256" key="6">
    <source>
        <dbReference type="SAM" id="MobiDB-lite"/>
    </source>
</evidence>
<feature type="domain" description="5'-3' DNA helicase ZGRF1-like N-terminal" evidence="7">
    <location>
        <begin position="9"/>
        <end position="87"/>
    </location>
</feature>
<accession>A0A1D3S4T0</accession>
<feature type="domain" description="DNA2/NAM7 helicase helicase" evidence="8">
    <location>
        <begin position="1066"/>
        <end position="1399"/>
    </location>
</feature>
<dbReference type="GO" id="GO:0016787">
    <property type="term" value="F:hydrolase activity"/>
    <property type="evidence" value="ECO:0007669"/>
    <property type="project" value="UniProtKB-KW"/>
</dbReference>
<dbReference type="InterPro" id="IPR041677">
    <property type="entry name" value="DNA2/NAM7_AAA_11"/>
</dbReference>
<evidence type="ECO:0008006" key="12">
    <source>
        <dbReference type="Google" id="ProtNLM"/>
    </source>
</evidence>
<evidence type="ECO:0000256" key="2">
    <source>
        <dbReference type="ARBA" id="ARBA00022741"/>
    </source>
</evidence>
<dbReference type="Pfam" id="PF10382">
    <property type="entry name" value="ZGRF1-like_N"/>
    <property type="match status" value="1"/>
</dbReference>
<dbReference type="Gene3D" id="3.40.50.300">
    <property type="entry name" value="P-loop containing nucleotide triphosphate hydrolases"/>
    <property type="match status" value="2"/>
</dbReference>
<dbReference type="Proteomes" id="UP000195489">
    <property type="component" value="Chromosome 14"/>
</dbReference>
<evidence type="ECO:0000256" key="1">
    <source>
        <dbReference type="ARBA" id="ARBA00007913"/>
    </source>
</evidence>
<feature type="region of interest" description="Disordered" evidence="6">
    <location>
        <begin position="1237"/>
        <end position="1298"/>
    </location>
</feature>
<keyword evidence="3" id="KW-0378">Hydrolase</keyword>
<dbReference type="InterPro" id="IPR050534">
    <property type="entry name" value="Coronavir_polyprotein_1ab"/>
</dbReference>
<dbReference type="EMBL" id="LT608166">
    <property type="protein sequence ID" value="SCN63460.1"/>
    <property type="molecule type" value="Genomic_DNA"/>
</dbReference>
<reference evidence="10 11" key="1">
    <citation type="submission" date="2016-08" db="EMBL/GenBank/DDBJ databases">
        <authorList>
            <consortium name="Pathogen Informatics"/>
        </authorList>
    </citation>
    <scope>NUCLEOTIDE SEQUENCE [LARGE SCALE GENOMIC DNA]</scope>
    <source>
        <strain evidence="10 11">CB</strain>
    </source>
</reference>
<evidence type="ECO:0000259" key="9">
    <source>
        <dbReference type="Pfam" id="PF13087"/>
    </source>
</evidence>
<evidence type="ECO:0000313" key="10">
    <source>
        <dbReference type="EMBL" id="SCN63460.1"/>
    </source>
</evidence>
<dbReference type="PANTHER" id="PTHR43788:SF8">
    <property type="entry name" value="DNA-BINDING PROTEIN SMUBP-2"/>
    <property type="match status" value="1"/>
</dbReference>
<evidence type="ECO:0000256" key="5">
    <source>
        <dbReference type="ARBA" id="ARBA00022840"/>
    </source>
</evidence>
<name>A0A1D3S4T0_PLACU</name>
<feature type="region of interest" description="Disordered" evidence="6">
    <location>
        <begin position="520"/>
        <end position="558"/>
    </location>
</feature>
<dbReference type="Pfam" id="PF13087">
    <property type="entry name" value="AAA_12"/>
    <property type="match status" value="1"/>
</dbReference>
<dbReference type="GO" id="GO:0043139">
    <property type="term" value="F:5'-3' DNA helicase activity"/>
    <property type="evidence" value="ECO:0007669"/>
    <property type="project" value="TreeGrafter"/>
</dbReference>
<dbReference type="GO" id="GO:0005524">
    <property type="term" value="F:ATP binding"/>
    <property type="evidence" value="ECO:0007669"/>
    <property type="project" value="UniProtKB-KW"/>
</dbReference>
<feature type="compositionally biased region" description="Basic and acidic residues" evidence="6">
    <location>
        <begin position="524"/>
        <end position="535"/>
    </location>
</feature>
<keyword evidence="4" id="KW-0347">Helicase</keyword>
<gene>
    <name evidence="10" type="ORF">PCHCB_000472900</name>
</gene>
<evidence type="ECO:0000313" key="11">
    <source>
        <dbReference type="Proteomes" id="UP000195489"/>
    </source>
</evidence>
<protein>
    <recommendedName>
        <fullName evidence="12">Helicase</fullName>
    </recommendedName>
</protein>
<dbReference type="PANTHER" id="PTHR43788">
    <property type="entry name" value="DNA2/NAM7 HELICASE FAMILY MEMBER"/>
    <property type="match status" value="1"/>
</dbReference>
<feature type="region of interest" description="Disordered" evidence="6">
    <location>
        <begin position="161"/>
        <end position="191"/>
    </location>
</feature>
<feature type="compositionally biased region" description="Basic and acidic residues" evidence="6">
    <location>
        <begin position="161"/>
        <end position="185"/>
    </location>
</feature>
<dbReference type="InterPro" id="IPR041679">
    <property type="entry name" value="DNA2/NAM7-like_C"/>
</dbReference>
<feature type="compositionally biased region" description="Polar residues" evidence="6">
    <location>
        <begin position="1254"/>
        <end position="1263"/>
    </location>
</feature>
<dbReference type="InterPro" id="IPR027417">
    <property type="entry name" value="P-loop_NTPase"/>
</dbReference>
<dbReference type="InterPro" id="IPR018838">
    <property type="entry name" value="ZGRF1-like_N"/>
</dbReference>
<evidence type="ECO:0000256" key="4">
    <source>
        <dbReference type="ARBA" id="ARBA00022806"/>
    </source>
</evidence>
<dbReference type="InterPro" id="IPR047187">
    <property type="entry name" value="SF1_C_Upf1"/>
</dbReference>
<keyword evidence="2" id="KW-0547">Nucleotide-binding</keyword>
<feature type="region of interest" description="Disordered" evidence="6">
    <location>
        <begin position="1117"/>
        <end position="1137"/>
    </location>
</feature>
<feature type="compositionally biased region" description="Basic and acidic residues" evidence="6">
    <location>
        <begin position="1280"/>
        <end position="1289"/>
    </location>
</feature>
<evidence type="ECO:0000256" key="3">
    <source>
        <dbReference type="ARBA" id="ARBA00022801"/>
    </source>
</evidence>